<dbReference type="Proteomes" id="UP000595894">
    <property type="component" value="Chromosome"/>
</dbReference>
<evidence type="ECO:0000313" key="2">
    <source>
        <dbReference type="EMBL" id="QQV76587.1"/>
    </source>
</evidence>
<feature type="transmembrane region" description="Helical" evidence="1">
    <location>
        <begin position="24"/>
        <end position="42"/>
    </location>
</feature>
<dbReference type="EMBL" id="CP061035">
    <property type="protein sequence ID" value="QQV76587.1"/>
    <property type="molecule type" value="Genomic_DNA"/>
</dbReference>
<dbReference type="RefSeq" id="WP_202092059.1">
    <property type="nucleotide sequence ID" value="NZ_CP061035.1"/>
</dbReference>
<evidence type="ECO:0000313" key="3">
    <source>
        <dbReference type="Proteomes" id="UP000595894"/>
    </source>
</evidence>
<dbReference type="AlphaFoldDB" id="A0A974S3I4"/>
<dbReference type="KEGG" id="sari:H5J25_14215"/>
<accession>A0A974S3I4</accession>
<sequence>MASIADLSKPKPVQSLAPDMTERVLAIGSGLLLLAVVVALARGHAEWAIVPAPVWAHLVTIIVALALTPTMLLRRRGDRPHRVLGTIWVVALIATALISFAIRLTNPGGFSVIHIISAWTLIQVPIIWWSARTHNIPRHRKSVRGMVIGALLVAGFFTFPFHRMLGQWLLG</sequence>
<feature type="transmembrane region" description="Helical" evidence="1">
    <location>
        <begin position="54"/>
        <end position="73"/>
    </location>
</feature>
<feature type="transmembrane region" description="Helical" evidence="1">
    <location>
        <begin position="143"/>
        <end position="161"/>
    </location>
</feature>
<protein>
    <submittedName>
        <fullName evidence="2">DUF2306 domain-containing protein</fullName>
    </submittedName>
</protein>
<name>A0A974S3I4_9SPHN</name>
<keyword evidence="1" id="KW-0472">Membrane</keyword>
<reference evidence="3" key="1">
    <citation type="submission" date="2020-09" db="EMBL/GenBank/DDBJ databases">
        <title>Sphingomonas sp., a new species isolated from pork steak.</title>
        <authorList>
            <person name="Heidler von Heilborn D."/>
        </authorList>
    </citation>
    <scope>NUCLEOTIDE SEQUENCE [LARGE SCALE GENOMIC DNA]</scope>
</reference>
<proteinExistence type="predicted"/>
<evidence type="ECO:0000256" key="1">
    <source>
        <dbReference type="SAM" id="Phobius"/>
    </source>
</evidence>
<feature type="transmembrane region" description="Helical" evidence="1">
    <location>
        <begin position="85"/>
        <end position="104"/>
    </location>
</feature>
<keyword evidence="1" id="KW-0812">Transmembrane</keyword>
<feature type="transmembrane region" description="Helical" evidence="1">
    <location>
        <begin position="110"/>
        <end position="131"/>
    </location>
</feature>
<keyword evidence="3" id="KW-1185">Reference proteome</keyword>
<keyword evidence="1" id="KW-1133">Transmembrane helix</keyword>
<gene>
    <name evidence="2" type="ORF">H5J25_14215</name>
</gene>
<organism evidence="2 3">
    <name type="scientific">Sphingomonas aliaeris</name>
    <dbReference type="NCBI Taxonomy" id="2759526"/>
    <lineage>
        <taxon>Bacteria</taxon>
        <taxon>Pseudomonadati</taxon>
        <taxon>Pseudomonadota</taxon>
        <taxon>Alphaproteobacteria</taxon>
        <taxon>Sphingomonadales</taxon>
        <taxon>Sphingomonadaceae</taxon>
        <taxon>Sphingomonas</taxon>
    </lineage>
</organism>